<comment type="caution">
    <text evidence="2">The sequence shown here is derived from an EMBL/GenBank/DDBJ whole genome shotgun (WGS) entry which is preliminary data.</text>
</comment>
<dbReference type="InterPro" id="IPR046699">
    <property type="entry name" value="ARPP-1"/>
</dbReference>
<reference evidence="2 3" key="1">
    <citation type="submission" date="2019-11" db="EMBL/GenBank/DDBJ databases">
        <title>Identification of a novel strain.</title>
        <authorList>
            <person name="Xu Q."/>
            <person name="Wang G."/>
        </authorList>
    </citation>
    <scope>NUCLEOTIDE SEQUENCE [LARGE SCALE GENOMIC DNA]</scope>
    <source>
        <strain evidence="3">xq</strain>
    </source>
</reference>
<evidence type="ECO:0000313" key="3">
    <source>
        <dbReference type="Proteomes" id="UP000440694"/>
    </source>
</evidence>
<dbReference type="Pfam" id="PF20208">
    <property type="entry name" value="ARPP-1"/>
    <property type="match status" value="1"/>
</dbReference>
<evidence type="ECO:0000259" key="1">
    <source>
        <dbReference type="Pfam" id="PF20208"/>
    </source>
</evidence>
<organism evidence="2 3">
    <name type="scientific">Hyphomicrobium album</name>
    <dbReference type="NCBI Taxonomy" id="2665159"/>
    <lineage>
        <taxon>Bacteria</taxon>
        <taxon>Pseudomonadati</taxon>
        <taxon>Pseudomonadota</taxon>
        <taxon>Alphaproteobacteria</taxon>
        <taxon>Hyphomicrobiales</taxon>
        <taxon>Hyphomicrobiaceae</taxon>
        <taxon>Hyphomicrobium</taxon>
    </lineage>
</organism>
<evidence type="ECO:0000313" key="2">
    <source>
        <dbReference type="EMBL" id="MTD94578.1"/>
    </source>
</evidence>
<feature type="domain" description="ARG and Rhodanese-Phosphatase-superfamily-associated" evidence="1">
    <location>
        <begin position="32"/>
        <end position="347"/>
    </location>
</feature>
<dbReference type="RefSeq" id="WP_154738985.1">
    <property type="nucleotide sequence ID" value="NZ_WMBQ01000001.1"/>
</dbReference>
<accession>A0A6I3KJP0</accession>
<protein>
    <recommendedName>
        <fullName evidence="1">ARG and Rhodanese-Phosphatase-superfamily-associated domain-containing protein</fullName>
    </recommendedName>
</protein>
<dbReference type="EMBL" id="WMBQ01000001">
    <property type="protein sequence ID" value="MTD94578.1"/>
    <property type="molecule type" value="Genomic_DNA"/>
</dbReference>
<keyword evidence="3" id="KW-1185">Reference proteome</keyword>
<proteinExistence type="predicted"/>
<gene>
    <name evidence="2" type="ORF">GIW81_09570</name>
</gene>
<name>A0A6I3KJP0_9HYPH</name>
<sequence>MQIVAITAISLATLGIALALPRASLADSEPVISGPHVHDNLAVYFVHGESAPGPVPLTLQEALGKGSVRVIETGEVNELKVENTGDEDVFIQAGDIVKGGKQDRVLTLSFVLPPKSGEIGLAAFCVEQGRWSARGIEDVKAFASAREAMPSRKAKLVMARRPTAAATEESADDARAADTYASQREVWASVASTQEKLSGRLNETVTASVSESSLQLSLENEKLQKERARYVDALQKAGETSGDIVGYVLAINGRVVSADVYPSNGLFRKMWDKQLAAGVTEAIGEADGKTVSAPGKDAAAAFLTTASSPQAHEEVVNDLSRRAVREADEAVFVEAKRGNGSWVHRNYLAK</sequence>
<dbReference type="AlphaFoldDB" id="A0A6I3KJP0"/>
<dbReference type="Proteomes" id="UP000440694">
    <property type="component" value="Unassembled WGS sequence"/>
</dbReference>